<comment type="caution">
    <text evidence="7">The sequence shown here is derived from an EMBL/GenBank/DDBJ whole genome shotgun (WGS) entry which is preliminary data.</text>
</comment>
<feature type="transmembrane region" description="Helical" evidence="5">
    <location>
        <begin position="277"/>
        <end position="295"/>
    </location>
</feature>
<feature type="transmembrane region" description="Helical" evidence="5">
    <location>
        <begin position="301"/>
        <end position="319"/>
    </location>
</feature>
<dbReference type="Gene3D" id="1.20.1250.20">
    <property type="entry name" value="MFS general substrate transporter like domains"/>
    <property type="match status" value="1"/>
</dbReference>
<evidence type="ECO:0000256" key="1">
    <source>
        <dbReference type="ARBA" id="ARBA00004651"/>
    </source>
</evidence>
<keyword evidence="4 5" id="KW-0472">Membrane</keyword>
<feature type="transmembrane region" description="Helical" evidence="5">
    <location>
        <begin position="159"/>
        <end position="182"/>
    </location>
</feature>
<keyword evidence="3 5" id="KW-1133">Transmembrane helix</keyword>
<dbReference type="Pfam" id="PF07690">
    <property type="entry name" value="MFS_1"/>
    <property type="match status" value="1"/>
</dbReference>
<name>A0ABQ2KBE2_9MICO</name>
<proteinExistence type="predicted"/>
<sequence>MPQPQLAAWRNAVFAAFFTVGMGFASWLARVPHVRDSLGASTGEMGLLLLGISIGSISGLLVASHVVHAFGTRRVVGIGLVATALGLAIAGYAAEAGLAWLLVVGFIVGGSLTGITDVAMNITGAANERALGRSIMPIFHAFFSLGTVAGAGLGGLFELLGIGLDVQALVVLVATAVIAVLVHRHLPEDQVEEHEEPVTLAERLRVWKDPRTLLLGLMVLGMALTEGSANDWLALVMVDGHGFTKEGGAFMLALFLTSMTGGRLLGVWLLDRFGRVPVLRATAVIAAVGLLLVIVAEHPALVVGGVMLWGFGASLGFPVGMSAAADEPRLAAARVGTVSAIGYVAFLAGPPLLGLLGESFGIRNALLAVLAFVLLSLVTAHVARERGTAVKEASA</sequence>
<keyword evidence="8" id="KW-1185">Reference proteome</keyword>
<evidence type="ECO:0000313" key="7">
    <source>
        <dbReference type="EMBL" id="GGN76647.1"/>
    </source>
</evidence>
<dbReference type="InterPro" id="IPR036259">
    <property type="entry name" value="MFS_trans_sf"/>
</dbReference>
<feature type="transmembrane region" description="Helical" evidence="5">
    <location>
        <begin position="212"/>
        <end position="229"/>
    </location>
</feature>
<gene>
    <name evidence="7" type="ORF">GCM10010968_00230</name>
</gene>
<protein>
    <submittedName>
        <fullName evidence="7">MFS transporter</fullName>
    </submittedName>
</protein>
<comment type="subcellular location">
    <subcellularLocation>
        <location evidence="1">Cell membrane</location>
        <topology evidence="1">Multi-pass membrane protein</topology>
    </subcellularLocation>
</comment>
<dbReference type="Proteomes" id="UP000626982">
    <property type="component" value="Unassembled WGS sequence"/>
</dbReference>
<evidence type="ECO:0000313" key="8">
    <source>
        <dbReference type="Proteomes" id="UP000626982"/>
    </source>
</evidence>
<evidence type="ECO:0000256" key="3">
    <source>
        <dbReference type="ARBA" id="ARBA00022989"/>
    </source>
</evidence>
<dbReference type="PROSITE" id="PS50850">
    <property type="entry name" value="MFS"/>
    <property type="match status" value="1"/>
</dbReference>
<evidence type="ECO:0000256" key="5">
    <source>
        <dbReference type="SAM" id="Phobius"/>
    </source>
</evidence>
<feature type="transmembrane region" description="Helical" evidence="5">
    <location>
        <begin position="100"/>
        <end position="122"/>
    </location>
</feature>
<feature type="domain" description="Major facilitator superfamily (MFS) profile" evidence="6">
    <location>
        <begin position="9"/>
        <end position="388"/>
    </location>
</feature>
<feature type="transmembrane region" description="Helical" evidence="5">
    <location>
        <begin position="45"/>
        <end position="63"/>
    </location>
</feature>
<organism evidence="7 8">
    <name type="scientific">Agrococcus terreus</name>
    <dbReference type="NCBI Taxonomy" id="574649"/>
    <lineage>
        <taxon>Bacteria</taxon>
        <taxon>Bacillati</taxon>
        <taxon>Actinomycetota</taxon>
        <taxon>Actinomycetes</taxon>
        <taxon>Micrococcales</taxon>
        <taxon>Microbacteriaceae</taxon>
        <taxon>Agrococcus</taxon>
    </lineage>
</organism>
<feature type="transmembrane region" description="Helical" evidence="5">
    <location>
        <begin position="12"/>
        <end position="29"/>
    </location>
</feature>
<feature type="transmembrane region" description="Helical" evidence="5">
    <location>
        <begin position="134"/>
        <end position="153"/>
    </location>
</feature>
<evidence type="ECO:0000259" key="6">
    <source>
        <dbReference type="PROSITE" id="PS50850"/>
    </source>
</evidence>
<keyword evidence="2 5" id="KW-0812">Transmembrane</keyword>
<feature type="transmembrane region" description="Helical" evidence="5">
    <location>
        <begin position="75"/>
        <end position="94"/>
    </location>
</feature>
<dbReference type="InterPro" id="IPR020846">
    <property type="entry name" value="MFS_dom"/>
</dbReference>
<dbReference type="RefSeq" id="WP_229679414.1">
    <property type="nucleotide sequence ID" value="NZ_BAABBD010000001.1"/>
</dbReference>
<reference evidence="8" key="1">
    <citation type="journal article" date="2019" name="Int. J. Syst. Evol. Microbiol.">
        <title>The Global Catalogue of Microorganisms (GCM) 10K type strain sequencing project: providing services to taxonomists for standard genome sequencing and annotation.</title>
        <authorList>
            <consortium name="The Broad Institute Genomics Platform"/>
            <consortium name="The Broad Institute Genome Sequencing Center for Infectious Disease"/>
            <person name="Wu L."/>
            <person name="Ma J."/>
        </authorList>
    </citation>
    <scope>NUCLEOTIDE SEQUENCE [LARGE SCALE GENOMIC DNA]</scope>
    <source>
        <strain evidence="8">CGMCC 1.6960</strain>
    </source>
</reference>
<dbReference type="EMBL" id="BMLM01000001">
    <property type="protein sequence ID" value="GGN76647.1"/>
    <property type="molecule type" value="Genomic_DNA"/>
</dbReference>
<evidence type="ECO:0000256" key="4">
    <source>
        <dbReference type="ARBA" id="ARBA00023136"/>
    </source>
</evidence>
<feature type="transmembrane region" description="Helical" evidence="5">
    <location>
        <begin position="249"/>
        <end position="270"/>
    </location>
</feature>
<evidence type="ECO:0000256" key="2">
    <source>
        <dbReference type="ARBA" id="ARBA00022692"/>
    </source>
</evidence>
<dbReference type="CDD" id="cd17393">
    <property type="entry name" value="MFS_MosC_like"/>
    <property type="match status" value="1"/>
</dbReference>
<dbReference type="PANTHER" id="PTHR23514">
    <property type="entry name" value="BYPASS OF STOP CODON PROTEIN 6"/>
    <property type="match status" value="1"/>
</dbReference>
<dbReference type="InterPro" id="IPR051788">
    <property type="entry name" value="MFS_Transporter"/>
</dbReference>
<dbReference type="InterPro" id="IPR011701">
    <property type="entry name" value="MFS"/>
</dbReference>
<dbReference type="PANTHER" id="PTHR23514:SF13">
    <property type="entry name" value="INNER MEMBRANE PROTEIN YBJJ"/>
    <property type="match status" value="1"/>
</dbReference>
<feature type="transmembrane region" description="Helical" evidence="5">
    <location>
        <begin position="365"/>
        <end position="383"/>
    </location>
</feature>
<accession>A0ABQ2KBE2</accession>
<dbReference type="SUPFAM" id="SSF103473">
    <property type="entry name" value="MFS general substrate transporter"/>
    <property type="match status" value="1"/>
</dbReference>
<feature type="transmembrane region" description="Helical" evidence="5">
    <location>
        <begin position="331"/>
        <end position="353"/>
    </location>
</feature>